<name>A0A371XB91_9HYPH</name>
<sequence length="69" mass="7192">MSRYIIAFTRDGFVVVTINGAPVSAVEITLTPSEARVVARNLTACADYIDAPRDPSPAGQMRVPGGSAA</sequence>
<keyword evidence="2" id="KW-1185">Reference proteome</keyword>
<dbReference type="RefSeq" id="WP_116681732.1">
    <property type="nucleotide sequence ID" value="NZ_QURL01000001.1"/>
</dbReference>
<dbReference type="EMBL" id="QURL01000001">
    <property type="protein sequence ID" value="RFC66480.1"/>
    <property type="molecule type" value="Genomic_DNA"/>
</dbReference>
<proteinExistence type="predicted"/>
<comment type="caution">
    <text evidence="1">The sequence shown here is derived from an EMBL/GenBank/DDBJ whole genome shotgun (WGS) entry which is preliminary data.</text>
</comment>
<reference evidence="1 2" key="1">
    <citation type="submission" date="2018-08" db="EMBL/GenBank/DDBJ databases">
        <title>Fulvimarina sp. 85, whole genome shotgun sequence.</title>
        <authorList>
            <person name="Tuo L."/>
        </authorList>
    </citation>
    <scope>NUCLEOTIDE SEQUENCE [LARGE SCALE GENOMIC DNA]</scope>
    <source>
        <strain evidence="1 2">85</strain>
    </source>
</reference>
<dbReference type="AlphaFoldDB" id="A0A371XB91"/>
<protein>
    <submittedName>
        <fullName evidence="1">Uncharacterized protein</fullName>
    </submittedName>
</protein>
<evidence type="ECO:0000313" key="2">
    <source>
        <dbReference type="Proteomes" id="UP000264310"/>
    </source>
</evidence>
<accession>A0A371XB91</accession>
<organism evidence="1 2">
    <name type="scientific">Fulvimarina endophytica</name>
    <dbReference type="NCBI Taxonomy" id="2293836"/>
    <lineage>
        <taxon>Bacteria</taxon>
        <taxon>Pseudomonadati</taxon>
        <taxon>Pseudomonadota</taxon>
        <taxon>Alphaproteobacteria</taxon>
        <taxon>Hyphomicrobiales</taxon>
        <taxon>Aurantimonadaceae</taxon>
        <taxon>Fulvimarina</taxon>
    </lineage>
</organism>
<gene>
    <name evidence="1" type="ORF">DYI37_03290</name>
</gene>
<evidence type="ECO:0000313" key="1">
    <source>
        <dbReference type="EMBL" id="RFC66480.1"/>
    </source>
</evidence>
<dbReference type="Proteomes" id="UP000264310">
    <property type="component" value="Unassembled WGS sequence"/>
</dbReference>